<dbReference type="Gene3D" id="3.40.50.300">
    <property type="entry name" value="P-loop containing nucleotide triphosphate hydrolases"/>
    <property type="match status" value="1"/>
</dbReference>
<evidence type="ECO:0000256" key="4">
    <source>
        <dbReference type="SAM" id="MobiDB-lite"/>
    </source>
</evidence>
<evidence type="ECO:0000313" key="6">
    <source>
        <dbReference type="EMBL" id="QEW24993.1"/>
    </source>
</evidence>
<sequence length="377" mass="41393" precursor="true">MTEVVFENVTKTYGAVRAVDGLSIRLEDGSFTTILGPSGSGKTTMLSLISGIASLSAGRIILGGRDITNVRAADRRIGLVFQSYALFPHMTVFDNVAYPLKLRRMAKAEIRRRVDEALALVRLEAYAGRKPKALSGGQQQRVAIARAVVFEPALLLLDEPLSALDRNLREEVRVELREIQRKLGITTIMVTHDQEEAMSLSDRVVLLREGRVEQVGTPAELYHQPMSRFTAEFLGTAGFLEGHWRDGAIETDGGCRFPAPEPPIRPDGKVTALLRADAVRLVPEGEGHPAVVTDVEFLGEIVRYSVELVNGPRLFANGPGTETAHAIGDRIGAAWDPARLHYLDMPVESRPREERPEAGRAHNEPISLPLTTERTAK</sequence>
<evidence type="ECO:0000256" key="3">
    <source>
        <dbReference type="ARBA" id="ARBA00022840"/>
    </source>
</evidence>
<dbReference type="InterPro" id="IPR050093">
    <property type="entry name" value="ABC_SmlMolc_Importer"/>
</dbReference>
<dbReference type="SUPFAM" id="SSF50331">
    <property type="entry name" value="MOP-like"/>
    <property type="match status" value="1"/>
</dbReference>
<dbReference type="PANTHER" id="PTHR42781">
    <property type="entry name" value="SPERMIDINE/PUTRESCINE IMPORT ATP-BINDING PROTEIN POTA"/>
    <property type="match status" value="1"/>
</dbReference>
<keyword evidence="2" id="KW-0547">Nucleotide-binding</keyword>
<dbReference type="PANTHER" id="PTHR42781:SF4">
    <property type="entry name" value="SPERMIDINE_PUTRESCINE IMPORT ATP-BINDING PROTEIN POTA"/>
    <property type="match status" value="1"/>
</dbReference>
<name>A0A5P3A8G7_9RHOB</name>
<dbReference type="InterPro" id="IPR017871">
    <property type="entry name" value="ABC_transporter-like_CS"/>
</dbReference>
<dbReference type="GO" id="GO:0043190">
    <property type="term" value="C:ATP-binding cassette (ABC) transporter complex"/>
    <property type="evidence" value="ECO:0007669"/>
    <property type="project" value="InterPro"/>
</dbReference>
<dbReference type="GO" id="GO:0022857">
    <property type="term" value="F:transmembrane transporter activity"/>
    <property type="evidence" value="ECO:0007669"/>
    <property type="project" value="InterPro"/>
</dbReference>
<evidence type="ECO:0000256" key="1">
    <source>
        <dbReference type="ARBA" id="ARBA00022448"/>
    </source>
</evidence>
<evidence type="ECO:0000256" key="2">
    <source>
        <dbReference type="ARBA" id="ARBA00022741"/>
    </source>
</evidence>
<evidence type="ECO:0000259" key="5">
    <source>
        <dbReference type="PROSITE" id="PS50893"/>
    </source>
</evidence>
<dbReference type="GO" id="GO:0005524">
    <property type="term" value="F:ATP binding"/>
    <property type="evidence" value="ECO:0007669"/>
    <property type="project" value="UniProtKB-KW"/>
</dbReference>
<feature type="compositionally biased region" description="Basic and acidic residues" evidence="4">
    <location>
        <begin position="348"/>
        <end position="363"/>
    </location>
</feature>
<dbReference type="KEGG" id="rid:RIdsm_00777"/>
<dbReference type="GO" id="GO:0015697">
    <property type="term" value="P:quaternary ammonium group transport"/>
    <property type="evidence" value="ECO:0007669"/>
    <property type="project" value="UniProtKB-ARBA"/>
</dbReference>
<evidence type="ECO:0000313" key="7">
    <source>
        <dbReference type="Proteomes" id="UP000325785"/>
    </source>
</evidence>
<dbReference type="Pfam" id="PF00005">
    <property type="entry name" value="ABC_tran"/>
    <property type="match status" value="1"/>
</dbReference>
<keyword evidence="3 6" id="KW-0067">ATP-binding</keyword>
<reference evidence="6 7" key="1">
    <citation type="submission" date="2018-08" db="EMBL/GenBank/DDBJ databases">
        <title>Genetic Globetrotter - A new plasmid hitch-hiking vast phylogenetic and geographic distances.</title>
        <authorList>
            <person name="Vollmers J."/>
            <person name="Petersen J."/>
        </authorList>
    </citation>
    <scope>NUCLEOTIDE SEQUENCE [LARGE SCALE GENOMIC DNA]</scope>
    <source>
        <strain evidence="6 7">DSM 26383</strain>
    </source>
</reference>
<dbReference type="PROSITE" id="PS50893">
    <property type="entry name" value="ABC_TRANSPORTER_2"/>
    <property type="match status" value="1"/>
</dbReference>
<dbReference type="RefSeq" id="WP_057818952.1">
    <property type="nucleotide sequence ID" value="NZ_CP031598.1"/>
</dbReference>
<dbReference type="InterPro" id="IPR003439">
    <property type="entry name" value="ABC_transporter-like_ATP-bd"/>
</dbReference>
<feature type="region of interest" description="Disordered" evidence="4">
    <location>
        <begin position="348"/>
        <end position="377"/>
    </location>
</feature>
<dbReference type="InterPro" id="IPR003593">
    <property type="entry name" value="AAA+_ATPase"/>
</dbReference>
<feature type="domain" description="ABC transporter" evidence="5">
    <location>
        <begin position="4"/>
        <end position="234"/>
    </location>
</feature>
<dbReference type="InterPro" id="IPR027417">
    <property type="entry name" value="P-loop_NTPase"/>
</dbReference>
<proteinExistence type="predicted"/>
<dbReference type="AlphaFoldDB" id="A0A5P3A8G7"/>
<accession>A0A5P3A8G7</accession>
<keyword evidence="1" id="KW-0813">Transport</keyword>
<organism evidence="6 7">
    <name type="scientific">Roseovarius indicus</name>
    <dbReference type="NCBI Taxonomy" id="540747"/>
    <lineage>
        <taxon>Bacteria</taxon>
        <taxon>Pseudomonadati</taxon>
        <taxon>Pseudomonadota</taxon>
        <taxon>Alphaproteobacteria</taxon>
        <taxon>Rhodobacterales</taxon>
        <taxon>Roseobacteraceae</taxon>
        <taxon>Roseovarius</taxon>
    </lineage>
</organism>
<dbReference type="EMBL" id="CP031598">
    <property type="protein sequence ID" value="QEW24993.1"/>
    <property type="molecule type" value="Genomic_DNA"/>
</dbReference>
<dbReference type="InterPro" id="IPR008995">
    <property type="entry name" value="Mo/tungstate-bd_C_term_dom"/>
</dbReference>
<dbReference type="Pfam" id="PF08402">
    <property type="entry name" value="TOBE_2"/>
    <property type="match status" value="1"/>
</dbReference>
<dbReference type="SUPFAM" id="SSF52540">
    <property type="entry name" value="P-loop containing nucleoside triphosphate hydrolases"/>
    <property type="match status" value="1"/>
</dbReference>
<dbReference type="Proteomes" id="UP000325785">
    <property type="component" value="Chromosome"/>
</dbReference>
<dbReference type="InterPro" id="IPR013611">
    <property type="entry name" value="Transp-assoc_OB_typ2"/>
</dbReference>
<dbReference type="PROSITE" id="PS00211">
    <property type="entry name" value="ABC_TRANSPORTER_1"/>
    <property type="match status" value="1"/>
</dbReference>
<dbReference type="GO" id="GO:0016887">
    <property type="term" value="F:ATP hydrolysis activity"/>
    <property type="evidence" value="ECO:0007669"/>
    <property type="project" value="InterPro"/>
</dbReference>
<dbReference type="FunFam" id="3.40.50.300:FF:000425">
    <property type="entry name" value="Probable ABC transporter, ATP-binding subunit"/>
    <property type="match status" value="1"/>
</dbReference>
<gene>
    <name evidence="6" type="primary">potA_4</name>
    <name evidence="6" type="ORF">RIdsm_00777</name>
</gene>
<dbReference type="SMART" id="SM00382">
    <property type="entry name" value="AAA"/>
    <property type="match status" value="1"/>
</dbReference>
<dbReference type="OrthoDB" id="9802264at2"/>
<protein>
    <submittedName>
        <fullName evidence="6">Spermidine/putrescine import ATP-binding protein PotA</fullName>
    </submittedName>
</protein>